<comment type="caution">
    <text evidence="3">The sequence shown here is derived from an EMBL/GenBank/DDBJ whole genome shotgun (WGS) entry which is preliminary data.</text>
</comment>
<evidence type="ECO:0000313" key="3">
    <source>
        <dbReference type="EMBL" id="TGU74339.1"/>
    </source>
</evidence>
<reference evidence="3 4" key="1">
    <citation type="submission" date="2019-04" db="EMBL/GenBank/DDBJ databases">
        <title>Geobacter oryzae sp. nov., ferric-reducing bacteria isolated from paddy soil.</title>
        <authorList>
            <person name="Xu Z."/>
            <person name="Masuda Y."/>
            <person name="Itoh H."/>
            <person name="Senoo K."/>
        </authorList>
    </citation>
    <scope>NUCLEOTIDE SEQUENCE [LARGE SCALE GENOMIC DNA]</scope>
    <source>
        <strain evidence="3 4">Red111</strain>
    </source>
</reference>
<feature type="transmembrane region" description="Helical" evidence="1">
    <location>
        <begin position="218"/>
        <end position="240"/>
    </location>
</feature>
<protein>
    <submittedName>
        <fullName evidence="3">DUF3365 domain-containing protein</fullName>
    </submittedName>
</protein>
<sequence length="410" mass="46760">MRAISAKNLFLALYVTSFVAVAAAIVVTVNYHQRGQALAEAQEKARLILDRNMAIHSYFSNQLKPHVFDLSDRYRTPEYFDPVWMSSTYAVREIDAYNKAFSRSDYYYKECAVNARSPKNEADPFERAFIADLKRDNALDVRSDIRQIDGKPFFVVMRRGESMEKSCLRCHSMPQSAPAELVRQYGETRSFNRQDRELVSAISIRIPLQQAYASANELSFKLSVLLLTILGVSSALQFLFMDRLLLGPLGELRDRTMAIIRDDSKLGEDIALPSQGRELQQLTGAFNDLSRHLRAEKDGLVGQVKERTAELETLNRKLEQDVAERKVIQGELAAKVQELEAALAKVRILEGVIPICSYCKKIRKDQEIWQQMEQYISEHTDAMFSHGICPSCFEEMKEGLKSKREKPPES</sequence>
<evidence type="ECO:0000259" key="2">
    <source>
        <dbReference type="PROSITE" id="PS50885"/>
    </source>
</evidence>
<dbReference type="RefSeq" id="WP_135868672.1">
    <property type="nucleotide sequence ID" value="NZ_SRSC01000001.1"/>
</dbReference>
<keyword evidence="1" id="KW-0472">Membrane</keyword>
<dbReference type="GO" id="GO:0016020">
    <property type="term" value="C:membrane"/>
    <property type="evidence" value="ECO:0007669"/>
    <property type="project" value="InterPro"/>
</dbReference>
<gene>
    <name evidence="3" type="ORF">E4633_02425</name>
</gene>
<dbReference type="InterPro" id="IPR003660">
    <property type="entry name" value="HAMP_dom"/>
</dbReference>
<keyword evidence="1" id="KW-0812">Transmembrane</keyword>
<dbReference type="InterPro" id="IPR021796">
    <property type="entry name" value="Tll0287-like_dom"/>
</dbReference>
<keyword evidence="4" id="KW-1185">Reference proteome</keyword>
<evidence type="ECO:0000256" key="1">
    <source>
        <dbReference type="SAM" id="Phobius"/>
    </source>
</evidence>
<organism evidence="3 4">
    <name type="scientific">Geomonas terrae</name>
    <dbReference type="NCBI Taxonomy" id="2562681"/>
    <lineage>
        <taxon>Bacteria</taxon>
        <taxon>Pseudomonadati</taxon>
        <taxon>Thermodesulfobacteriota</taxon>
        <taxon>Desulfuromonadia</taxon>
        <taxon>Geobacterales</taxon>
        <taxon>Geobacteraceae</taxon>
        <taxon>Geomonas</taxon>
    </lineage>
</organism>
<evidence type="ECO:0000313" key="4">
    <source>
        <dbReference type="Proteomes" id="UP000306416"/>
    </source>
</evidence>
<dbReference type="GO" id="GO:0007165">
    <property type="term" value="P:signal transduction"/>
    <property type="evidence" value="ECO:0007669"/>
    <property type="project" value="InterPro"/>
</dbReference>
<dbReference type="Pfam" id="PF11845">
    <property type="entry name" value="Tll0287-like"/>
    <property type="match status" value="1"/>
</dbReference>
<proteinExistence type="predicted"/>
<dbReference type="PROSITE" id="PS50885">
    <property type="entry name" value="HAMP"/>
    <property type="match status" value="1"/>
</dbReference>
<keyword evidence="1" id="KW-1133">Transmembrane helix</keyword>
<name>A0A4S1CKW6_9BACT</name>
<feature type="domain" description="HAMP" evidence="2">
    <location>
        <begin position="243"/>
        <end position="298"/>
    </location>
</feature>
<dbReference type="AlphaFoldDB" id="A0A4S1CKW6"/>
<accession>A0A4S1CKW6</accession>
<dbReference type="Proteomes" id="UP000306416">
    <property type="component" value="Unassembled WGS sequence"/>
</dbReference>
<dbReference type="EMBL" id="SRSC01000001">
    <property type="protein sequence ID" value="TGU74339.1"/>
    <property type="molecule type" value="Genomic_DNA"/>
</dbReference>